<dbReference type="VEuPathDB" id="TriTrypDB:ECC02_003071"/>
<name>A0A7J6YBH2_TRYCR</name>
<organism evidence="3 4">
    <name type="scientific">Trypanosoma cruzi</name>
    <dbReference type="NCBI Taxonomy" id="5693"/>
    <lineage>
        <taxon>Eukaryota</taxon>
        <taxon>Discoba</taxon>
        <taxon>Euglenozoa</taxon>
        <taxon>Kinetoplastea</taxon>
        <taxon>Metakinetoplastina</taxon>
        <taxon>Trypanosomatida</taxon>
        <taxon>Trypanosomatidae</taxon>
        <taxon>Trypanosoma</taxon>
        <taxon>Schizotrypanum</taxon>
    </lineage>
</organism>
<dbReference type="AlphaFoldDB" id="A0A7J6YBH2"/>
<sequence>MMFGTVNVVNNCVPQSWAHAVNSLAALHAAASLLSSGTEECPVGLEADVRVAPDDEKMEPLLHHDPIPAGEASKCVTLAAWLEELASIVRLRSGRLGVVKLDFKDPDAAAMAHRLFAQSSTLYGKLSTNFLFWWNADIVAAGHDDTVKISMNPRSFSEFLEAKLHAMIHAFVSRLGFGLSFGWRLPGSFNSYALEDIVRMREFLQRLAAYNADAGDDEGGDNNGVCGGVPSGELRVRPMCVTFALRYSAVFERVARENREALWQSLDELVSETQRMFTTAERVPSCFLSFWRARDEQITEEQIGLAKARFPTCTVDFN</sequence>
<gene>
    <name evidence="3" type="ORF">ECC02_003071</name>
</gene>
<reference evidence="3 4" key="1">
    <citation type="journal article" date="2019" name="Genome Biol. Evol.">
        <title>Nanopore Sequencing Significantly Improves Genome Assembly of the Protozoan Parasite Trypanosoma cruzi.</title>
        <authorList>
            <person name="Diaz-Viraque F."/>
            <person name="Pita S."/>
            <person name="Greif G."/>
            <person name="de Souza R.C.M."/>
            <person name="Iraola G."/>
            <person name="Robello C."/>
        </authorList>
    </citation>
    <scope>NUCLEOTIDE SEQUENCE [LARGE SCALE GENOMIC DNA]</scope>
    <source>
        <strain evidence="3 4">Berenice</strain>
    </source>
</reference>
<evidence type="ECO:0000313" key="3">
    <source>
        <dbReference type="EMBL" id="KAF5223883.1"/>
    </source>
</evidence>
<protein>
    <recommendedName>
        <fullName evidence="2">Menorin-like domain-containing protein</fullName>
    </recommendedName>
</protein>
<evidence type="ECO:0000313" key="4">
    <source>
        <dbReference type="Proteomes" id="UP000583944"/>
    </source>
</evidence>
<proteinExistence type="inferred from homology"/>
<dbReference type="Proteomes" id="UP000583944">
    <property type="component" value="Unassembled WGS sequence"/>
</dbReference>
<dbReference type="Pfam" id="PF10223">
    <property type="entry name" value="Menorin_N"/>
    <property type="match status" value="1"/>
</dbReference>
<comment type="similarity">
    <text evidence="1">Belongs to the menorin family.</text>
</comment>
<evidence type="ECO:0000259" key="2">
    <source>
        <dbReference type="Pfam" id="PF10223"/>
    </source>
</evidence>
<accession>A0A7J6YBH2</accession>
<dbReference type="VEuPathDB" id="TriTrypDB:BCY84_05367"/>
<dbReference type="EMBL" id="JABDHM010000016">
    <property type="protein sequence ID" value="KAF5223883.1"/>
    <property type="molecule type" value="Genomic_DNA"/>
</dbReference>
<comment type="caution">
    <text evidence="3">The sequence shown here is derived from an EMBL/GenBank/DDBJ whole genome shotgun (WGS) entry which is preliminary data.</text>
</comment>
<dbReference type="InterPro" id="IPR019356">
    <property type="entry name" value="Menorin_dom"/>
</dbReference>
<evidence type="ECO:0000256" key="1">
    <source>
        <dbReference type="ARBA" id="ARBA00044953"/>
    </source>
</evidence>
<feature type="domain" description="Menorin-like" evidence="2">
    <location>
        <begin position="16"/>
        <end position="206"/>
    </location>
</feature>